<keyword evidence="6" id="KW-1185">Reference proteome</keyword>
<keyword evidence="2 3" id="KW-0443">Lipid metabolism</keyword>
<evidence type="ECO:0000256" key="1">
    <source>
        <dbReference type="ARBA" id="ARBA00010240"/>
    </source>
</evidence>
<dbReference type="RefSeq" id="WP_190473660.1">
    <property type="nucleotide sequence ID" value="NZ_JACJPW010000119.1"/>
</dbReference>
<dbReference type="PANTHER" id="PTHR32176:SF92">
    <property type="entry name" value="XYLOSE ISOMERASE"/>
    <property type="match status" value="1"/>
</dbReference>
<dbReference type="EMBL" id="JACJPW010000119">
    <property type="protein sequence ID" value="MBD2185397.1"/>
    <property type="molecule type" value="Genomic_DNA"/>
</dbReference>
<dbReference type="PANTHER" id="PTHR32176">
    <property type="entry name" value="XYLOSE ISOMERASE"/>
    <property type="match status" value="1"/>
</dbReference>
<dbReference type="GO" id="GO:0016042">
    <property type="term" value="P:lipid catabolic process"/>
    <property type="evidence" value="ECO:0007669"/>
    <property type="project" value="UniProtKB-UniRule"/>
</dbReference>
<dbReference type="SUPFAM" id="SSF52151">
    <property type="entry name" value="FabD/lysophospholipase-like"/>
    <property type="match status" value="1"/>
</dbReference>
<sequence>MPFRILSLDGGGIRGVIPTVILEEVEKLIDRPLNQYFDLIAGTSTGSILAAAIATGRRSREILELYRQKGKIIFPYTSRWSPQRLKLLLEYGFSAPKFSDRGLINALKEQFGNTKLSDIDTSPRLLITAYDTIDRQTIVFKSWQKYKPWIDAPLWELCVSSSAAPTYFPAHLLKTQDKDYSLIDGGVGANNPTACAVAEALRLDNPVREISVLSIGTGNSTNSIPFAQVRAWGIGNWIWGGRLIEVLFDASADINDYITRQVMSPPELGGRASTRYLRLQPTIKKDMIDDATEQNISRLIELTQNYMQPNREVLKNFLQQNFS</sequence>
<reference evidence="5" key="1">
    <citation type="journal article" date="2015" name="ISME J.">
        <title>Draft Genome Sequence of Streptomyces incarnatus NRRL8089, which Produces the Nucleoside Antibiotic Sinefungin.</title>
        <authorList>
            <person name="Oshima K."/>
            <person name="Hattori M."/>
            <person name="Shimizu H."/>
            <person name="Fukuda K."/>
            <person name="Nemoto M."/>
            <person name="Inagaki K."/>
            <person name="Tamura T."/>
        </authorList>
    </citation>
    <scope>NUCLEOTIDE SEQUENCE</scope>
    <source>
        <strain evidence="5">FACHB-1375</strain>
    </source>
</reference>
<protein>
    <submittedName>
        <fullName evidence="5">Patatin-like phospholipase family protein</fullName>
    </submittedName>
</protein>
<dbReference type="CDD" id="cd07199">
    <property type="entry name" value="Pat17_PNPLA8_PNPLA9_like"/>
    <property type="match status" value="1"/>
</dbReference>
<comment type="caution">
    <text evidence="5">The sequence shown here is derived from an EMBL/GenBank/DDBJ whole genome shotgun (WGS) entry which is preliminary data.</text>
</comment>
<dbReference type="PROSITE" id="PS51635">
    <property type="entry name" value="PNPLA"/>
    <property type="match status" value="1"/>
</dbReference>
<organism evidence="5 6">
    <name type="scientific">Aerosakkonema funiforme FACHB-1375</name>
    <dbReference type="NCBI Taxonomy" id="2949571"/>
    <lineage>
        <taxon>Bacteria</taxon>
        <taxon>Bacillati</taxon>
        <taxon>Cyanobacteriota</taxon>
        <taxon>Cyanophyceae</taxon>
        <taxon>Oscillatoriophycideae</taxon>
        <taxon>Aerosakkonematales</taxon>
        <taxon>Aerosakkonemataceae</taxon>
        <taxon>Aerosakkonema</taxon>
    </lineage>
</organism>
<dbReference type="AlphaFoldDB" id="A0A926VM89"/>
<dbReference type="Pfam" id="PF01734">
    <property type="entry name" value="Patatin"/>
    <property type="match status" value="1"/>
</dbReference>
<name>A0A926VM89_9CYAN</name>
<feature type="active site" description="Proton acceptor" evidence="3">
    <location>
        <position position="184"/>
    </location>
</feature>
<dbReference type="InterPro" id="IPR016035">
    <property type="entry name" value="Acyl_Trfase/lysoPLipase"/>
</dbReference>
<feature type="short sequence motif" description="DGA/G" evidence="3">
    <location>
        <begin position="184"/>
        <end position="186"/>
    </location>
</feature>
<feature type="short sequence motif" description="GXSXG" evidence="3">
    <location>
        <begin position="42"/>
        <end position="46"/>
    </location>
</feature>
<dbReference type="Proteomes" id="UP000641646">
    <property type="component" value="Unassembled WGS sequence"/>
</dbReference>
<reference evidence="5" key="2">
    <citation type="submission" date="2020-08" db="EMBL/GenBank/DDBJ databases">
        <authorList>
            <person name="Chen M."/>
            <person name="Teng W."/>
            <person name="Zhao L."/>
            <person name="Hu C."/>
            <person name="Zhou Y."/>
            <person name="Han B."/>
            <person name="Song L."/>
            <person name="Shu W."/>
        </authorList>
    </citation>
    <scope>NUCLEOTIDE SEQUENCE</scope>
    <source>
        <strain evidence="5">FACHB-1375</strain>
    </source>
</reference>
<dbReference type="NCBIfam" id="NF041079">
    <property type="entry name" value="CBASS_lipase"/>
    <property type="match status" value="1"/>
</dbReference>
<dbReference type="Gene3D" id="3.40.1090.10">
    <property type="entry name" value="Cytosolic phospholipase A2 catalytic domain"/>
    <property type="match status" value="1"/>
</dbReference>
<gene>
    <name evidence="5" type="ORF">H6G03_30705</name>
</gene>
<evidence type="ECO:0000313" key="5">
    <source>
        <dbReference type="EMBL" id="MBD2185397.1"/>
    </source>
</evidence>
<comment type="similarity">
    <text evidence="1">Belongs to the patatin family.</text>
</comment>
<evidence type="ECO:0000256" key="2">
    <source>
        <dbReference type="ARBA" id="ARBA00023098"/>
    </source>
</evidence>
<accession>A0A926VM89</accession>
<evidence type="ECO:0000259" key="4">
    <source>
        <dbReference type="PROSITE" id="PS51635"/>
    </source>
</evidence>
<evidence type="ECO:0000256" key="3">
    <source>
        <dbReference type="PROSITE-ProRule" id="PRU01161"/>
    </source>
</evidence>
<dbReference type="InterPro" id="IPR002641">
    <property type="entry name" value="PNPLA_dom"/>
</dbReference>
<dbReference type="GO" id="GO:0047372">
    <property type="term" value="F:monoacylglycerol lipase activity"/>
    <property type="evidence" value="ECO:0007669"/>
    <property type="project" value="TreeGrafter"/>
</dbReference>
<evidence type="ECO:0000313" key="6">
    <source>
        <dbReference type="Proteomes" id="UP000641646"/>
    </source>
</evidence>
<feature type="short sequence motif" description="GXGXXG" evidence="3">
    <location>
        <begin position="10"/>
        <end position="15"/>
    </location>
</feature>
<dbReference type="GO" id="GO:0004620">
    <property type="term" value="F:phospholipase activity"/>
    <property type="evidence" value="ECO:0007669"/>
    <property type="project" value="TreeGrafter"/>
</dbReference>
<feature type="active site" description="Nucleophile" evidence="3">
    <location>
        <position position="44"/>
    </location>
</feature>
<feature type="domain" description="PNPLA" evidence="4">
    <location>
        <begin position="6"/>
        <end position="197"/>
    </location>
</feature>
<proteinExistence type="inferred from homology"/>
<keyword evidence="3" id="KW-0442">Lipid degradation</keyword>
<keyword evidence="3" id="KW-0378">Hydrolase</keyword>